<dbReference type="GeneID" id="54781713"/>
<evidence type="ECO:0000259" key="10">
    <source>
        <dbReference type="Pfam" id="PF21638"/>
    </source>
</evidence>
<dbReference type="RefSeq" id="XP_034012111.1">
    <property type="nucleotide sequence ID" value="XM_034155783.1"/>
</dbReference>
<comment type="function">
    <text evidence="6">Required for 60S pre-ribosomal subunits export to the cytoplasm.</text>
</comment>
<keyword evidence="12" id="KW-1185">Reference proteome</keyword>
<evidence type="ECO:0000259" key="9">
    <source>
        <dbReference type="Pfam" id="PF08158"/>
    </source>
</evidence>
<keyword evidence="4 6" id="KW-0653">Protein transport</keyword>
<proteinExistence type="inferred from homology"/>
<dbReference type="VEuPathDB" id="FungiDB:DIURU_003062"/>
<dbReference type="Proteomes" id="UP000449547">
    <property type="component" value="Unassembled WGS sequence"/>
</dbReference>
<protein>
    <recommendedName>
        <fullName evidence="6">Protein SDA1</fullName>
    </recommendedName>
</protein>
<dbReference type="GO" id="GO:0015031">
    <property type="term" value="P:protein transport"/>
    <property type="evidence" value="ECO:0007669"/>
    <property type="project" value="UniProtKB-KW"/>
</dbReference>
<evidence type="ECO:0000313" key="11">
    <source>
        <dbReference type="EMBL" id="KAA8901813.1"/>
    </source>
</evidence>
<name>A0A642UMS2_DIURU</name>
<dbReference type="GO" id="GO:0000055">
    <property type="term" value="P:ribosomal large subunit export from nucleus"/>
    <property type="evidence" value="ECO:0007669"/>
    <property type="project" value="UniProtKB-UniRule"/>
</dbReference>
<keyword evidence="2 6" id="KW-0813">Transport</keyword>
<dbReference type="OrthoDB" id="2196187at2759"/>
<evidence type="ECO:0000313" key="12">
    <source>
        <dbReference type="Proteomes" id="UP000449547"/>
    </source>
</evidence>
<sequence length="782" mass="88323">MAKKRRCAVLPTNIILLQNVVRRDPESYREEFLQQYAHYESLRDIFLMNPSAEDKDDQFADLIGFVGAVCSCYPKETANFPNELKEILTTNHRDLSPDLREKIIQTLTMLRNKDVISSEMLIQTLFPLLTIYSRGGFAAGQNVKALRKQIYSTLVALLKNVNTPAKNQKLNRQTQALLFNLLEQRDPQGLWATKLTRELWRRGIWDDSRTVEIMTQAALHPDTKVAISGVKFFLGADKERQDMFDDQSSDEDGFDMNALKHKMNVNKKSGKRAKKLEMAVKSVKKKNGAKHSATYLNFSAIHLLRDPQGFADDLFVTHLSAKNANKFDLDQKIMIMNLVSRLVGTHKLTVLGLYTFFLKYLTPKQRNVTQVMAAAAQASHDLVPPETIAVVVRKIADEFVSDGVAAEVASAGLNTIREILSRAPLAIDSTLLQDLVEYKGSKSKPVMMAARSLVTLYREVAPEMLHRKDRGKTASMELQAGEKKGLPQFGVESTTSGIPGLELLAKWREEQGLPGDDEADDAAWEVDDEDDASDIEGEWVTVESDKEYDVSDSDDDDDDKPEGDNDNDENSDLDLSDDEDDNDDDTNDADGDAKPTKKRRLTKEEAREARRARIAERKRRRLNPDADKEAEPVAPKQKSEEELAREREAEKAMTELLSSRVLTPADFAKLQELRTEAGVEKIMGLKNEDSVDSDGLVGPVKYKQLREEKIAQAKEGREGREFGSRKGKRDAPHSTTNKEKQRQKNFVMMIHKKAVKGKQKMSLRDRQKLLRAHIDKQKKKGH</sequence>
<dbReference type="AlphaFoldDB" id="A0A642UMS2"/>
<feature type="compositionally biased region" description="Basic and acidic residues" evidence="7">
    <location>
        <begin position="622"/>
        <end position="653"/>
    </location>
</feature>
<dbReference type="OMA" id="AMYKTYK"/>
<evidence type="ECO:0000256" key="1">
    <source>
        <dbReference type="ARBA" id="ARBA00005783"/>
    </source>
</evidence>
<feature type="region of interest" description="Disordered" evidence="7">
    <location>
        <begin position="710"/>
        <end position="745"/>
    </location>
</feature>
<evidence type="ECO:0000256" key="6">
    <source>
        <dbReference type="RuleBase" id="RU365057"/>
    </source>
</evidence>
<dbReference type="GO" id="GO:0042273">
    <property type="term" value="P:ribosomal large subunit biogenesis"/>
    <property type="evidence" value="ECO:0007669"/>
    <property type="project" value="UniProtKB-UniRule"/>
</dbReference>
<dbReference type="GO" id="GO:0005730">
    <property type="term" value="C:nucleolus"/>
    <property type="evidence" value="ECO:0007669"/>
    <property type="project" value="UniProtKB-SubCell"/>
</dbReference>
<feature type="compositionally biased region" description="Basic and acidic residues" evidence="7">
    <location>
        <begin position="710"/>
        <end position="742"/>
    </location>
</feature>
<dbReference type="InterPro" id="IPR027312">
    <property type="entry name" value="Sda1"/>
</dbReference>
<dbReference type="InterPro" id="IPR007949">
    <property type="entry name" value="SDA1_MD"/>
</dbReference>
<comment type="subcellular location">
    <subcellularLocation>
        <location evidence="6">Nucleus</location>
        <location evidence="6">Nucleolus</location>
    </subcellularLocation>
</comment>
<dbReference type="PANTHER" id="PTHR12730">
    <property type="entry name" value="HSDA/SDA1-RELATED"/>
    <property type="match status" value="1"/>
</dbReference>
<evidence type="ECO:0000256" key="3">
    <source>
        <dbReference type="ARBA" id="ARBA00022517"/>
    </source>
</evidence>
<dbReference type="Pfam" id="PF21638">
    <property type="entry name" value="SDA1_C"/>
    <property type="match status" value="1"/>
</dbReference>
<gene>
    <name evidence="11" type="ORF">DIURU_003062</name>
</gene>
<evidence type="ECO:0000256" key="5">
    <source>
        <dbReference type="ARBA" id="ARBA00023242"/>
    </source>
</evidence>
<organism evidence="11 12">
    <name type="scientific">Diutina rugosa</name>
    <name type="common">Yeast</name>
    <name type="synonym">Candida rugosa</name>
    <dbReference type="NCBI Taxonomy" id="5481"/>
    <lineage>
        <taxon>Eukaryota</taxon>
        <taxon>Fungi</taxon>
        <taxon>Dikarya</taxon>
        <taxon>Ascomycota</taxon>
        <taxon>Saccharomycotina</taxon>
        <taxon>Pichiomycetes</taxon>
        <taxon>Debaryomycetaceae</taxon>
        <taxon>Diutina</taxon>
    </lineage>
</organism>
<dbReference type="EMBL" id="SWFT01000098">
    <property type="protein sequence ID" value="KAA8901813.1"/>
    <property type="molecule type" value="Genomic_DNA"/>
</dbReference>
<comment type="similarity">
    <text evidence="1 6">Belongs to the SDA1 family.</text>
</comment>
<reference evidence="11 12" key="1">
    <citation type="submission" date="2019-07" db="EMBL/GenBank/DDBJ databases">
        <title>Genome assembly of two rare yeast pathogens: Diutina rugosa and Trichomonascus ciferrii.</title>
        <authorList>
            <person name="Mixao V."/>
            <person name="Saus E."/>
            <person name="Hansen A."/>
            <person name="Lass-Flor C."/>
            <person name="Gabaldon T."/>
        </authorList>
    </citation>
    <scope>NUCLEOTIDE SEQUENCE [LARGE SCALE GENOMIC DNA]</scope>
    <source>
        <strain evidence="11 12">CBS 613</strain>
    </source>
</reference>
<evidence type="ECO:0000256" key="2">
    <source>
        <dbReference type="ARBA" id="ARBA00022448"/>
    </source>
</evidence>
<dbReference type="SUPFAM" id="SSF48371">
    <property type="entry name" value="ARM repeat"/>
    <property type="match status" value="1"/>
</dbReference>
<dbReference type="InterPro" id="IPR048292">
    <property type="entry name" value="SDA1_C"/>
</dbReference>
<keyword evidence="3 6" id="KW-0690">Ribosome biogenesis</keyword>
<dbReference type="Pfam" id="PF08158">
    <property type="entry name" value="SDA1_HEAT"/>
    <property type="match status" value="1"/>
</dbReference>
<keyword evidence="5 6" id="KW-0539">Nucleus</keyword>
<dbReference type="PANTHER" id="PTHR12730:SF0">
    <property type="entry name" value="PROTEIN SDA1 HOMOLOG"/>
    <property type="match status" value="1"/>
</dbReference>
<feature type="domain" description="SDA1 middle" evidence="8">
    <location>
        <begin position="567"/>
        <end position="716"/>
    </location>
</feature>
<feature type="compositionally biased region" description="Acidic residues" evidence="7">
    <location>
        <begin position="527"/>
        <end position="537"/>
    </location>
</feature>
<feature type="region of interest" description="Disordered" evidence="7">
    <location>
        <begin position="527"/>
        <end position="656"/>
    </location>
</feature>
<feature type="domain" description="SDA1 C-terminal" evidence="10">
    <location>
        <begin position="733"/>
        <end position="780"/>
    </location>
</feature>
<dbReference type="InterPro" id="IPR016024">
    <property type="entry name" value="ARM-type_fold"/>
</dbReference>
<evidence type="ECO:0000256" key="7">
    <source>
        <dbReference type="SAM" id="MobiDB-lite"/>
    </source>
</evidence>
<comment type="caution">
    <text evidence="11">The sequence shown here is derived from an EMBL/GenBank/DDBJ whole genome shotgun (WGS) entry which is preliminary data.</text>
</comment>
<accession>A0A642UMS2</accession>
<feature type="domain" description="SDA1 N-terminal" evidence="9">
    <location>
        <begin position="65"/>
        <end position="442"/>
    </location>
</feature>
<feature type="compositionally biased region" description="Acidic residues" evidence="7">
    <location>
        <begin position="550"/>
        <end position="590"/>
    </location>
</feature>
<evidence type="ECO:0000259" key="8">
    <source>
        <dbReference type="Pfam" id="PF05285"/>
    </source>
</evidence>
<feature type="compositionally biased region" description="Basic and acidic residues" evidence="7">
    <location>
        <begin position="602"/>
        <end position="615"/>
    </location>
</feature>
<evidence type="ECO:0000256" key="4">
    <source>
        <dbReference type="ARBA" id="ARBA00022927"/>
    </source>
</evidence>
<dbReference type="InterPro" id="IPR012977">
    <property type="entry name" value="SDA1_N"/>
</dbReference>
<dbReference type="Pfam" id="PF05285">
    <property type="entry name" value="SDA1_dom"/>
    <property type="match status" value="1"/>
</dbReference>